<feature type="binding site" evidence="8">
    <location>
        <position position="142"/>
    </location>
    <ligand>
        <name>Fe cation</name>
        <dbReference type="ChEBI" id="CHEBI:24875"/>
        <label>2</label>
    </ligand>
</feature>
<comment type="function">
    <text evidence="6">Stores iron in a soluble, non-toxic, readily available form. Important for iron homeostasis. Has ferroxidase activity. Iron is taken up in the ferrous form and deposited as ferric hydroxides after oxidation.</text>
</comment>
<dbReference type="GO" id="GO:0008198">
    <property type="term" value="F:ferrous iron binding"/>
    <property type="evidence" value="ECO:0007669"/>
    <property type="project" value="TreeGrafter"/>
</dbReference>
<evidence type="ECO:0000256" key="9">
    <source>
        <dbReference type="RuleBase" id="RU361145"/>
    </source>
</evidence>
<comment type="similarity">
    <text evidence="1 9">Belongs to the ferritin family.</text>
</comment>
<dbReference type="Gene3D" id="1.20.1260.10">
    <property type="match status" value="1"/>
</dbReference>
<dbReference type="GO" id="GO:0008199">
    <property type="term" value="F:ferric iron binding"/>
    <property type="evidence" value="ECO:0007669"/>
    <property type="project" value="InterPro"/>
</dbReference>
<dbReference type="GO" id="GO:0005737">
    <property type="term" value="C:cytoplasm"/>
    <property type="evidence" value="ECO:0007669"/>
    <property type="project" value="TreeGrafter"/>
</dbReference>
<reference evidence="11" key="1">
    <citation type="submission" date="2005-09" db="EMBL/GenBank/DDBJ databases">
        <authorList>
            <person name="Koo K.-B."/>
            <person name="Baek N.-J."/>
            <person name="Paik S.-Y."/>
            <person name="Yun J.-W."/>
            <person name="Choi J.-W."/>
        </authorList>
    </citation>
    <scope>NUCLEOTIDE SEQUENCE</scope>
    <source>
        <strain evidence="11">Paik1977</strain>
    </source>
</reference>
<evidence type="ECO:0000256" key="4">
    <source>
        <dbReference type="ARBA" id="ARBA00023002"/>
    </source>
</evidence>
<dbReference type="InterPro" id="IPR014034">
    <property type="entry name" value="Ferritin_CS"/>
</dbReference>
<evidence type="ECO:0000256" key="5">
    <source>
        <dbReference type="ARBA" id="ARBA00023004"/>
    </source>
</evidence>
<dbReference type="FunFam" id="1.20.1260.10:FF:000002">
    <property type="entry name" value="Ferritin, mitochondrial"/>
    <property type="match status" value="1"/>
</dbReference>
<keyword evidence="5 8" id="KW-0408">Iron</keyword>
<feature type="binding site" evidence="8">
    <location>
        <position position="108"/>
    </location>
    <ligand>
        <name>Fe cation</name>
        <dbReference type="ChEBI" id="CHEBI:24875"/>
        <label>2</label>
    </ligand>
</feature>
<dbReference type="InterPro" id="IPR009078">
    <property type="entry name" value="Ferritin-like_SF"/>
</dbReference>
<dbReference type="EMBL" id="DQ207752">
    <property type="protein sequence ID" value="ABA55730.1"/>
    <property type="molecule type" value="mRNA"/>
</dbReference>
<dbReference type="InterPro" id="IPR008331">
    <property type="entry name" value="Ferritin_DPS_dom"/>
</dbReference>
<evidence type="ECO:0000256" key="6">
    <source>
        <dbReference type="ARBA" id="ARBA00025111"/>
    </source>
</evidence>
<gene>
    <name evidence="11" type="primary">PLF</name>
</gene>
<comment type="function">
    <text evidence="9">Stores iron in a soluble, non-toxic, readily available form. Important for iron homeostasis. Iron is taken up in the ferrous form and deposited as ferric hydroxides after oxidation.</text>
</comment>
<dbReference type="SUPFAM" id="SSF47240">
    <property type="entry name" value="Ferritin-like"/>
    <property type="match status" value="1"/>
</dbReference>
<dbReference type="PANTHER" id="PTHR11431">
    <property type="entry name" value="FERRITIN"/>
    <property type="match status" value="1"/>
</dbReference>
<keyword evidence="2 9" id="KW-0409">Iron storage</keyword>
<proteinExistence type="evidence at transcript level"/>
<dbReference type="EC" id="1.16.3.1" evidence="9"/>
<feature type="binding site" evidence="8">
    <location>
        <position position="66"/>
    </location>
    <ligand>
        <name>Fe cation</name>
        <dbReference type="ChEBI" id="CHEBI:24875"/>
        <label>1</label>
    </ligand>
</feature>
<dbReference type="CDD" id="cd01056">
    <property type="entry name" value="Euk_Ferritin"/>
    <property type="match status" value="1"/>
</dbReference>
<dbReference type="InterPro" id="IPR001519">
    <property type="entry name" value="Ferritin"/>
</dbReference>
<feature type="binding site" evidence="8">
    <location>
        <position position="28"/>
    </location>
    <ligand>
        <name>Fe cation</name>
        <dbReference type="ChEBI" id="CHEBI:24875"/>
        <label>1</label>
    </ligand>
</feature>
<dbReference type="Pfam" id="PF00210">
    <property type="entry name" value="Ferritin"/>
    <property type="match status" value="1"/>
</dbReference>
<dbReference type="AlphaFoldDB" id="Q3HM65"/>
<reference evidence="11" key="2">
    <citation type="journal article" date="2006" name="J. Microbiol.">
        <title>Characterization, cloning and expression of the ferritin gene from the Korean polychaete, Periserrula leucophryna.</title>
        <authorList>
            <person name="Jeong B.R."/>
            <person name="Chung S.M."/>
            <person name="Baek N.J."/>
            <person name="Koo K.B."/>
            <person name="Baik H.S."/>
            <person name="Joo H.S."/>
            <person name="Chang C.S."/>
            <person name="Choi J.W."/>
        </authorList>
    </citation>
    <scope>NUCLEOTIDE SEQUENCE</scope>
    <source>
        <strain evidence="11">Paik1977</strain>
    </source>
</reference>
<protein>
    <recommendedName>
        <fullName evidence="9">Ferritin</fullName>
        <ecNumber evidence="9">1.16.3.1</ecNumber>
    </recommendedName>
</protein>
<organism evidence="11">
    <name type="scientific">Paraleonnates uschakovi</name>
    <name type="common">Giant mud worm</name>
    <name type="synonym">Periserrula leucophryna</name>
    <dbReference type="NCBI Taxonomy" id="232278"/>
    <lineage>
        <taxon>Eukaryota</taxon>
        <taxon>Metazoa</taxon>
        <taxon>Spiralia</taxon>
        <taxon>Lophotrochozoa</taxon>
        <taxon>Annelida</taxon>
        <taxon>Polychaeta</taxon>
        <taxon>Errantia</taxon>
        <taxon>Phyllodocida</taxon>
        <taxon>Nereididae</taxon>
        <taxon>Periserrula</taxon>
    </lineage>
</organism>
<accession>Q3HM65</accession>
<sequence length="174" mass="20294">MATSRQTMPRQNYHEECEAGINKQINLELYASYVYQSMAWYFNRDDVALPGFHHFFKKASEEEREHAEKFMKYQNMRGGRIVLQDIKKPERDEWGTGLEAMQAAHALEKHVNQSLLDLHKLADGHDDGQLTDFLEGEYLKEQVEAIKEISDHITQLKRVGPGLGEYMYDKELKS</sequence>
<keyword evidence="3 8" id="KW-0479">Metal-binding</keyword>
<name>Q3HM65_PARUS</name>
<dbReference type="PROSITE" id="PS00540">
    <property type="entry name" value="FERRITIN_1"/>
    <property type="match status" value="1"/>
</dbReference>
<dbReference type="GO" id="GO:0006879">
    <property type="term" value="P:intracellular iron ion homeostasis"/>
    <property type="evidence" value="ECO:0007669"/>
    <property type="project" value="UniProtKB-KW"/>
</dbReference>
<dbReference type="GO" id="GO:0006826">
    <property type="term" value="P:iron ion transport"/>
    <property type="evidence" value="ECO:0007669"/>
    <property type="project" value="InterPro"/>
</dbReference>
<feature type="domain" description="Ferritin-like diiron" evidence="10">
    <location>
        <begin position="11"/>
        <end position="160"/>
    </location>
</feature>
<feature type="binding site" evidence="8">
    <location>
        <position position="63"/>
    </location>
    <ligand>
        <name>Fe cation</name>
        <dbReference type="ChEBI" id="CHEBI:24875"/>
        <label>1</label>
    </ligand>
</feature>
<evidence type="ECO:0000256" key="7">
    <source>
        <dbReference type="ARBA" id="ARBA00047990"/>
    </source>
</evidence>
<dbReference type="PANTHER" id="PTHR11431:SF75">
    <property type="entry name" value="FERRITIN"/>
    <property type="match status" value="1"/>
</dbReference>
<evidence type="ECO:0000259" key="10">
    <source>
        <dbReference type="PROSITE" id="PS50905"/>
    </source>
</evidence>
<dbReference type="InterPro" id="IPR012347">
    <property type="entry name" value="Ferritin-like"/>
</dbReference>
<dbReference type="GO" id="GO:0004322">
    <property type="term" value="F:ferroxidase activity"/>
    <property type="evidence" value="ECO:0007669"/>
    <property type="project" value="UniProtKB-EC"/>
</dbReference>
<evidence type="ECO:0000313" key="11">
    <source>
        <dbReference type="EMBL" id="ABA55730.1"/>
    </source>
</evidence>
<comment type="catalytic activity">
    <reaction evidence="7 9">
        <text>4 Fe(2+) + O2 + 4 H(+) = 4 Fe(3+) + 2 H2O</text>
        <dbReference type="Rhea" id="RHEA:11148"/>
        <dbReference type="ChEBI" id="CHEBI:15377"/>
        <dbReference type="ChEBI" id="CHEBI:15378"/>
        <dbReference type="ChEBI" id="CHEBI:15379"/>
        <dbReference type="ChEBI" id="CHEBI:29033"/>
        <dbReference type="ChEBI" id="CHEBI:29034"/>
        <dbReference type="EC" id="1.16.3.1"/>
    </reaction>
</comment>
<dbReference type="SMR" id="Q3HM65"/>
<dbReference type="PROSITE" id="PS50905">
    <property type="entry name" value="FERRITIN_LIKE"/>
    <property type="match status" value="1"/>
</dbReference>
<evidence type="ECO:0000256" key="8">
    <source>
        <dbReference type="PIRSR" id="PIRSR601519-1"/>
    </source>
</evidence>
<dbReference type="PROSITE" id="PS00204">
    <property type="entry name" value="FERRITIN_2"/>
    <property type="match status" value="1"/>
</dbReference>
<evidence type="ECO:0000256" key="1">
    <source>
        <dbReference type="ARBA" id="ARBA00007513"/>
    </source>
</evidence>
<evidence type="ECO:0000256" key="3">
    <source>
        <dbReference type="ARBA" id="ARBA00022723"/>
    </source>
</evidence>
<evidence type="ECO:0000256" key="2">
    <source>
        <dbReference type="ARBA" id="ARBA00022434"/>
    </source>
</evidence>
<keyword evidence="4 9" id="KW-0560">Oxidoreductase</keyword>
<dbReference type="InterPro" id="IPR009040">
    <property type="entry name" value="Ferritin-like_diiron"/>
</dbReference>